<organism evidence="1 2">
    <name type="scientific">Limosa lapponica baueri</name>
    <dbReference type="NCBI Taxonomy" id="1758121"/>
    <lineage>
        <taxon>Eukaryota</taxon>
        <taxon>Metazoa</taxon>
        <taxon>Chordata</taxon>
        <taxon>Craniata</taxon>
        <taxon>Vertebrata</taxon>
        <taxon>Euteleostomi</taxon>
        <taxon>Archelosauria</taxon>
        <taxon>Archosauria</taxon>
        <taxon>Dinosauria</taxon>
        <taxon>Saurischia</taxon>
        <taxon>Theropoda</taxon>
        <taxon>Coelurosauria</taxon>
        <taxon>Aves</taxon>
        <taxon>Neognathae</taxon>
        <taxon>Neoaves</taxon>
        <taxon>Charadriiformes</taxon>
        <taxon>Scolopacidae</taxon>
        <taxon>Limosa</taxon>
    </lineage>
</organism>
<dbReference type="EMBL" id="KZ506298">
    <property type="protein sequence ID" value="PKU40303.1"/>
    <property type="molecule type" value="Genomic_DNA"/>
</dbReference>
<dbReference type="PANTHER" id="PTHR33395">
    <property type="entry name" value="TRANSCRIPTASE, PUTATIVE-RELATED-RELATED"/>
    <property type="match status" value="1"/>
</dbReference>
<dbReference type="GO" id="GO:0016301">
    <property type="term" value="F:kinase activity"/>
    <property type="evidence" value="ECO:0007669"/>
    <property type="project" value="UniProtKB-KW"/>
</dbReference>
<dbReference type="GO" id="GO:0061343">
    <property type="term" value="P:cell adhesion involved in heart morphogenesis"/>
    <property type="evidence" value="ECO:0007669"/>
    <property type="project" value="TreeGrafter"/>
</dbReference>
<dbReference type="OrthoDB" id="68437at2759"/>
<reference evidence="2" key="1">
    <citation type="submission" date="2017-11" db="EMBL/GenBank/DDBJ databases">
        <authorList>
            <person name="Lima N.C."/>
            <person name="Parody-Merino A.M."/>
            <person name="Battley P.F."/>
            <person name="Fidler A.E."/>
            <person name="Prosdocimi F."/>
        </authorList>
    </citation>
    <scope>NUCLEOTIDE SEQUENCE [LARGE SCALE GENOMIC DNA]</scope>
</reference>
<accession>A0A2I0U2W7</accession>
<dbReference type="PANTHER" id="PTHR33395:SF22">
    <property type="entry name" value="REVERSE TRANSCRIPTASE DOMAIN-CONTAINING PROTEIN"/>
    <property type="match status" value="1"/>
</dbReference>
<reference evidence="2" key="2">
    <citation type="submission" date="2017-12" db="EMBL/GenBank/DDBJ databases">
        <title>Genome sequence of the Bar-tailed Godwit (Limosa lapponica baueri).</title>
        <authorList>
            <person name="Lima N.C.B."/>
            <person name="Parody-Merino A.M."/>
            <person name="Battley P.F."/>
            <person name="Fidler A.E."/>
            <person name="Prosdocimi F."/>
        </authorList>
    </citation>
    <scope>NUCLEOTIDE SEQUENCE [LARGE SCALE GENOMIC DNA]</scope>
</reference>
<keyword evidence="2" id="KW-1185">Reference proteome</keyword>
<dbReference type="GO" id="GO:0031012">
    <property type="term" value="C:extracellular matrix"/>
    <property type="evidence" value="ECO:0007669"/>
    <property type="project" value="TreeGrafter"/>
</dbReference>
<dbReference type="Proteomes" id="UP000233556">
    <property type="component" value="Unassembled WGS sequence"/>
</dbReference>
<gene>
    <name evidence="1" type="ORF">llap_9392</name>
</gene>
<keyword evidence="1" id="KW-0418">Kinase</keyword>
<dbReference type="AlphaFoldDB" id="A0A2I0U2W7"/>
<evidence type="ECO:0000313" key="1">
    <source>
        <dbReference type="EMBL" id="PKU40303.1"/>
    </source>
</evidence>
<evidence type="ECO:0000313" key="2">
    <source>
        <dbReference type="Proteomes" id="UP000233556"/>
    </source>
</evidence>
<dbReference type="GO" id="GO:0007508">
    <property type="term" value="P:larval heart development"/>
    <property type="evidence" value="ECO:0007669"/>
    <property type="project" value="TreeGrafter"/>
</dbReference>
<proteinExistence type="predicted"/>
<protein>
    <submittedName>
        <fullName evidence="1">Glycerol kinase</fullName>
    </submittedName>
</protein>
<keyword evidence="1" id="KW-0808">Transferase</keyword>
<sequence>MLDLILTNSDRLVGNVKLKRSLDCSDHEMVEFKILRAVRKAQSKFNALDFRKTDFGLLKDLLGRIPWDKDLEGRGAQEGLLIVKDHLFQAQEHCIPTK</sequence>
<name>A0A2I0U2W7_LIMLA</name>